<dbReference type="Proteomes" id="UP000009315">
    <property type="component" value="Unassembled WGS sequence"/>
</dbReference>
<dbReference type="InterPro" id="IPR013974">
    <property type="entry name" value="SAF"/>
</dbReference>
<dbReference type="eggNOG" id="COG3745">
    <property type="taxonomic scope" value="Bacteria"/>
</dbReference>
<dbReference type="OrthoDB" id="163768at2"/>
<dbReference type="Pfam" id="PF16976">
    <property type="entry name" value="RcpC"/>
    <property type="match status" value="1"/>
</dbReference>
<dbReference type="STRING" id="1121428.DESHY_10186"/>
<dbReference type="InterPro" id="IPR017592">
    <property type="entry name" value="Pilus_assmbl_Flp-typ_CpaB"/>
</dbReference>
<dbReference type="Pfam" id="PF08666">
    <property type="entry name" value="SAF"/>
    <property type="match status" value="1"/>
</dbReference>
<dbReference type="InterPro" id="IPR031571">
    <property type="entry name" value="RcpC_dom"/>
</dbReference>
<protein>
    <submittedName>
        <fullName evidence="2">Flp pilus assembly protein CpaB</fullName>
    </submittedName>
</protein>
<organism evidence="2 3">
    <name type="scientific">Desulforamulus hydrothermalis Lam5 = DSM 18033</name>
    <dbReference type="NCBI Taxonomy" id="1121428"/>
    <lineage>
        <taxon>Bacteria</taxon>
        <taxon>Bacillati</taxon>
        <taxon>Bacillota</taxon>
        <taxon>Clostridia</taxon>
        <taxon>Eubacteriales</taxon>
        <taxon>Peptococcaceae</taxon>
        <taxon>Desulforamulus</taxon>
    </lineage>
</organism>
<dbReference type="NCBIfam" id="TIGR03177">
    <property type="entry name" value="pilus_cpaB"/>
    <property type="match status" value="1"/>
</dbReference>
<evidence type="ECO:0000313" key="3">
    <source>
        <dbReference type="Proteomes" id="UP000009315"/>
    </source>
</evidence>
<dbReference type="EMBL" id="CAOS01000001">
    <property type="protein sequence ID" value="CCO07026.1"/>
    <property type="molecule type" value="Genomic_DNA"/>
</dbReference>
<dbReference type="RefSeq" id="WP_008409725.1">
    <property type="nucleotide sequence ID" value="NZ_CAOS01000001.1"/>
</dbReference>
<dbReference type="Gene3D" id="3.90.1210.10">
    <property type="entry name" value="Antifreeze-like/N-acetylneuraminic acid synthase C-terminal domain"/>
    <property type="match status" value="1"/>
</dbReference>
<keyword evidence="3" id="KW-1185">Reference proteome</keyword>
<dbReference type="AlphaFoldDB" id="K8EDZ8"/>
<comment type="caution">
    <text evidence="2">The sequence shown here is derived from an EMBL/GenBank/DDBJ whole genome shotgun (WGS) entry which is preliminary data.</text>
</comment>
<evidence type="ECO:0000259" key="1">
    <source>
        <dbReference type="SMART" id="SM00858"/>
    </source>
</evidence>
<gene>
    <name evidence="2" type="ORF">DESHY_10186</name>
</gene>
<evidence type="ECO:0000313" key="2">
    <source>
        <dbReference type="EMBL" id="CCO07026.1"/>
    </source>
</evidence>
<reference evidence="2 3" key="1">
    <citation type="journal article" date="2013" name="Genome Announc.">
        <title>Genome Sequence of the Sulfate-Reducing Bacterium Desulfotomaculum hydrothermale Lam5(T).</title>
        <authorList>
            <person name="Amin O."/>
            <person name="Fardeau M.L."/>
            <person name="Valette O."/>
            <person name="Hirschler-Rea A."/>
            <person name="Barbe V."/>
            <person name="Medigue C."/>
            <person name="Vacherie B."/>
            <person name="Ollivier B."/>
            <person name="Bertin P.N."/>
            <person name="Dolla A."/>
        </authorList>
    </citation>
    <scope>NUCLEOTIDE SEQUENCE [LARGE SCALE GENOMIC DNA]</scope>
    <source>
        <strain evidence="3">Lam5 / DSM 18033</strain>
    </source>
</reference>
<sequence>MRNKLVFLLAIIFGLAAAFGVYQYLDSLKKSYRSSGNFKQVVVPRQTIGPKTMITEQMLRVKDIPVELIQPGTAMDINEVAGKIARTELYPEEPILLSRLHKDNDPSGGLSLSIPEGQRALTVAVDDVSGVAGLLRPGDHVDVLVTFDYEPEKNTLTSLLLQNISVLAVGQSMDSVQKGDKKVNAQTVTLAVKPEQAPPLTLAAESGKIRLMLRSPKDAGTLALPSARMQNLVR</sequence>
<dbReference type="SMART" id="SM00858">
    <property type="entry name" value="SAF"/>
    <property type="match status" value="1"/>
</dbReference>
<feature type="domain" description="SAF" evidence="1">
    <location>
        <begin position="39"/>
        <end position="101"/>
    </location>
</feature>
<name>K8EDZ8_9FIRM</name>
<proteinExistence type="predicted"/>
<dbReference type="CDD" id="cd11614">
    <property type="entry name" value="SAF_CpaB_FlgA_like"/>
    <property type="match status" value="1"/>
</dbReference>
<accession>K8EDZ8</accession>